<dbReference type="Proteomes" id="UP001480595">
    <property type="component" value="Unassembled WGS sequence"/>
</dbReference>
<feature type="compositionally biased region" description="Polar residues" evidence="1">
    <location>
        <begin position="70"/>
        <end position="84"/>
    </location>
</feature>
<evidence type="ECO:0000256" key="2">
    <source>
        <dbReference type="SAM" id="Phobius"/>
    </source>
</evidence>
<accession>A0ABR1W270</accession>
<dbReference type="RefSeq" id="XP_066719208.1">
    <property type="nucleotide sequence ID" value="XM_066854930.1"/>
</dbReference>
<feature type="transmembrane region" description="Helical" evidence="2">
    <location>
        <begin position="119"/>
        <end position="140"/>
    </location>
</feature>
<name>A0ABR1W270_9PEZI</name>
<proteinExistence type="predicted"/>
<feature type="region of interest" description="Disordered" evidence="1">
    <location>
        <begin position="178"/>
        <end position="205"/>
    </location>
</feature>
<evidence type="ECO:0000313" key="4">
    <source>
        <dbReference type="Proteomes" id="UP001480595"/>
    </source>
</evidence>
<evidence type="ECO:0000313" key="3">
    <source>
        <dbReference type="EMBL" id="KAK8076249.1"/>
    </source>
</evidence>
<dbReference type="GeneID" id="92087993"/>
<comment type="caution">
    <text evidence="3">The sequence shown here is derived from an EMBL/GenBank/DDBJ whole genome shotgun (WGS) entry which is preliminary data.</text>
</comment>
<keyword evidence="2" id="KW-0472">Membrane</keyword>
<keyword evidence="4" id="KW-1185">Reference proteome</keyword>
<evidence type="ECO:0000256" key="1">
    <source>
        <dbReference type="SAM" id="MobiDB-lite"/>
    </source>
</evidence>
<reference evidence="3 4" key="1">
    <citation type="submission" date="2023-01" db="EMBL/GenBank/DDBJ databases">
        <title>Analysis of 21 Apiospora genomes using comparative genomics revels a genus with tremendous synthesis potential of carbohydrate active enzymes and secondary metabolites.</title>
        <authorList>
            <person name="Sorensen T."/>
        </authorList>
    </citation>
    <scope>NUCLEOTIDE SEQUENCE [LARGE SCALE GENOMIC DNA]</scope>
    <source>
        <strain evidence="3 4">CBS 135458</strain>
    </source>
</reference>
<keyword evidence="2" id="KW-0812">Transmembrane</keyword>
<feature type="region of interest" description="Disordered" evidence="1">
    <location>
        <begin position="1"/>
        <end position="88"/>
    </location>
</feature>
<feature type="compositionally biased region" description="Low complexity" evidence="1">
    <location>
        <begin position="37"/>
        <end position="68"/>
    </location>
</feature>
<gene>
    <name evidence="3" type="ORF">PG994_003521</name>
</gene>
<sequence length="328" mass="34920">MDGSDAPEAIDKTANPPELVWNQLLDPEPCVPAYSPQNQQPRQPRQQQYQQQQPNQQYRQHDQQQYQQALPGSQTAYPTASPQSPYGYAVGKSTTAGSGVNGKGVGSKRNATICGISRALFIALVVLTVVIIAAAIGGGVGGSMAVKSAYNDGARGVSSEHPAAEVSASTTNAAAAGTSAASTTASGGSTTGTSTGTSTAGDSYTAPTAGVQLALDCPRADGREGDDQVRQRLRGQLQPGLRPEQARPRLRPLQRHRLHVQRLHAAVRELQPREPHQGLPGCFIWCRYDLIDGPVSIRNTDPMKREQSSYTMGEGDEKMQCLFTNGAR</sequence>
<dbReference type="EMBL" id="JAQQWL010000004">
    <property type="protein sequence ID" value="KAK8076249.1"/>
    <property type="molecule type" value="Genomic_DNA"/>
</dbReference>
<organism evidence="3 4">
    <name type="scientific">Apiospora phragmitis</name>
    <dbReference type="NCBI Taxonomy" id="2905665"/>
    <lineage>
        <taxon>Eukaryota</taxon>
        <taxon>Fungi</taxon>
        <taxon>Dikarya</taxon>
        <taxon>Ascomycota</taxon>
        <taxon>Pezizomycotina</taxon>
        <taxon>Sordariomycetes</taxon>
        <taxon>Xylariomycetidae</taxon>
        <taxon>Amphisphaeriales</taxon>
        <taxon>Apiosporaceae</taxon>
        <taxon>Apiospora</taxon>
    </lineage>
</organism>
<protein>
    <submittedName>
        <fullName evidence="3">Uncharacterized protein</fullName>
    </submittedName>
</protein>
<keyword evidence="2" id="KW-1133">Transmembrane helix</keyword>